<proteinExistence type="predicted"/>
<dbReference type="GO" id="GO:0003677">
    <property type="term" value="F:DNA binding"/>
    <property type="evidence" value="ECO:0007669"/>
    <property type="project" value="UniProtKB-KW"/>
</dbReference>
<reference evidence="9" key="2">
    <citation type="journal article" date="2018" name="BMC Genomics">
        <title>A manually annotated Actinidia chinensis var. chinensis (kiwifruit) genome highlights the challenges associated with draft genomes and gene prediction in plants.</title>
        <authorList>
            <person name="Pilkington S.M."/>
            <person name="Crowhurst R."/>
            <person name="Hilario E."/>
            <person name="Nardozza S."/>
            <person name="Fraser L."/>
            <person name="Peng Y."/>
            <person name="Gunaseelan K."/>
            <person name="Simpson R."/>
            <person name="Tahir J."/>
            <person name="Deroles S.C."/>
            <person name="Templeton K."/>
            <person name="Luo Z."/>
            <person name="Davy M."/>
            <person name="Cheng C."/>
            <person name="McNeilage M."/>
            <person name="Scaglione D."/>
            <person name="Liu Y."/>
            <person name="Zhang Q."/>
            <person name="Datson P."/>
            <person name="De Silva N."/>
            <person name="Gardiner S.E."/>
            <person name="Bassett H."/>
            <person name="Chagne D."/>
            <person name="McCallum J."/>
            <person name="Dzierzon H."/>
            <person name="Deng C."/>
            <person name="Wang Y.Y."/>
            <person name="Barron L."/>
            <person name="Manako K."/>
            <person name="Bowen J."/>
            <person name="Foster T.M."/>
            <person name="Erridge Z.A."/>
            <person name="Tiffin H."/>
            <person name="Waite C.N."/>
            <person name="Davies K.M."/>
            <person name="Grierson E.P."/>
            <person name="Laing W.A."/>
            <person name="Kirk R."/>
            <person name="Chen X."/>
            <person name="Wood M."/>
            <person name="Montefiori M."/>
            <person name="Brummell D.A."/>
            <person name="Schwinn K.E."/>
            <person name="Catanach A."/>
            <person name="Fullerton C."/>
            <person name="Li D."/>
            <person name="Meiyalaghan S."/>
            <person name="Nieuwenhuizen N."/>
            <person name="Read N."/>
            <person name="Prakash R."/>
            <person name="Hunter D."/>
            <person name="Zhang H."/>
            <person name="McKenzie M."/>
            <person name="Knabel M."/>
            <person name="Harris A."/>
            <person name="Allan A.C."/>
            <person name="Gleave A."/>
            <person name="Chen A."/>
            <person name="Janssen B.J."/>
            <person name="Plunkett B."/>
            <person name="Ampomah-Dwamena C."/>
            <person name="Voogd C."/>
            <person name="Leif D."/>
            <person name="Lafferty D."/>
            <person name="Souleyre E.J.F."/>
            <person name="Varkonyi-Gasic E."/>
            <person name="Gambi F."/>
            <person name="Hanley J."/>
            <person name="Yao J.L."/>
            <person name="Cheung J."/>
            <person name="David K.M."/>
            <person name="Warren B."/>
            <person name="Marsh K."/>
            <person name="Snowden K.C."/>
            <person name="Lin-Wang K."/>
            <person name="Brian L."/>
            <person name="Martinez-Sanchez M."/>
            <person name="Wang M."/>
            <person name="Ileperuma N."/>
            <person name="Macnee N."/>
            <person name="Campin R."/>
            <person name="McAtee P."/>
            <person name="Drummond R.S.M."/>
            <person name="Espley R.V."/>
            <person name="Ireland H.S."/>
            <person name="Wu R."/>
            <person name="Atkinson R.G."/>
            <person name="Karunairetnam S."/>
            <person name="Bulley S."/>
            <person name="Chunkath S."/>
            <person name="Hanley Z."/>
            <person name="Storey R."/>
            <person name="Thrimawithana A.H."/>
            <person name="Thomson S."/>
            <person name="David C."/>
            <person name="Testolin R."/>
            <person name="Huang H."/>
            <person name="Hellens R.P."/>
            <person name="Schaffer R.J."/>
        </authorList>
    </citation>
    <scope>NUCLEOTIDE SEQUENCE [LARGE SCALE GENOMIC DNA]</scope>
    <source>
        <strain evidence="9">cv. Red5</strain>
    </source>
</reference>
<dbReference type="Gramene" id="PSS14101">
    <property type="protein sequence ID" value="PSS14101"/>
    <property type="gene ID" value="CEY00_Acc14720"/>
</dbReference>
<keyword evidence="3" id="KW-0238">DNA-binding</keyword>
<evidence type="ECO:0000259" key="7">
    <source>
        <dbReference type="PROSITE" id="PS50863"/>
    </source>
</evidence>
<evidence type="ECO:0000256" key="6">
    <source>
        <dbReference type="SAM" id="MobiDB-lite"/>
    </source>
</evidence>
<dbReference type="InterPro" id="IPR044800">
    <property type="entry name" value="LEC2-like"/>
</dbReference>
<dbReference type="GO" id="GO:0005634">
    <property type="term" value="C:nucleus"/>
    <property type="evidence" value="ECO:0007669"/>
    <property type="project" value="UniProtKB-SubCell"/>
</dbReference>
<dbReference type="SUPFAM" id="SSF101936">
    <property type="entry name" value="DNA-binding pseudobarrel domain"/>
    <property type="match status" value="2"/>
</dbReference>
<dbReference type="Pfam" id="PF02362">
    <property type="entry name" value="B3"/>
    <property type="match status" value="1"/>
</dbReference>
<evidence type="ECO:0000313" key="9">
    <source>
        <dbReference type="Proteomes" id="UP000241394"/>
    </source>
</evidence>
<evidence type="ECO:0000256" key="3">
    <source>
        <dbReference type="ARBA" id="ARBA00023125"/>
    </source>
</evidence>
<gene>
    <name evidence="8" type="ORF">CEY00_Acc14720</name>
</gene>
<dbReference type="OrthoDB" id="1587662at2759"/>
<dbReference type="GO" id="GO:0003700">
    <property type="term" value="F:DNA-binding transcription factor activity"/>
    <property type="evidence" value="ECO:0007669"/>
    <property type="project" value="InterPro"/>
</dbReference>
<dbReference type="InParanoid" id="A0A2R6QSK0"/>
<feature type="compositionally biased region" description="Basic and acidic residues" evidence="6">
    <location>
        <begin position="1"/>
        <end position="12"/>
    </location>
</feature>
<keyword evidence="9" id="KW-1185">Reference proteome</keyword>
<dbReference type="CDD" id="cd10017">
    <property type="entry name" value="B3_DNA"/>
    <property type="match status" value="1"/>
</dbReference>
<protein>
    <submittedName>
        <fullName evidence="8">AP2/ERF and B3 domain-containing transcription repressor like</fullName>
    </submittedName>
</protein>
<evidence type="ECO:0000256" key="2">
    <source>
        <dbReference type="ARBA" id="ARBA00023015"/>
    </source>
</evidence>
<comment type="subcellular location">
    <subcellularLocation>
        <location evidence="1">Nucleus</location>
    </subcellularLocation>
</comment>
<dbReference type="InterPro" id="IPR003340">
    <property type="entry name" value="B3_DNA-bd"/>
</dbReference>
<feature type="region of interest" description="Disordered" evidence="6">
    <location>
        <begin position="1"/>
        <end position="99"/>
    </location>
</feature>
<dbReference type="SMART" id="SM01019">
    <property type="entry name" value="B3"/>
    <property type="match status" value="2"/>
</dbReference>
<sequence length="350" mass="40644">MSDTGPSDKEGKALNVSEEENPSSSSPSSMAAANTEVSDKRPLEISEEESADSPSKKQKHDQSGPSNVNPRRHSGFASELARQRTQMREDLSNRHGEDWAEPEGDTFLFETEVALSNRLVIPVERALEHFPFLLDPEETSNVQVLHLTVPQTKEWIMPVICYDDEDAFMFTRLWPQFVKFHNLKTLDKIRFYKPYLCLHTRHYVVAFKRSEGNVAQVPKFRWKKFLFQFEMTPGDVGHKRLFIHNDDAMSHFPLFYIPEKFRTADIIKFTDAHNKDWYMDVMRYSSDFYVIIEGWDGFVKERNLKAKDVIKFYEPVQPSHEQHFLIECVRNEDVSNPTQLGSTKNEGDGK</sequence>
<keyword evidence="2" id="KW-0805">Transcription regulation</keyword>
<evidence type="ECO:0000256" key="5">
    <source>
        <dbReference type="ARBA" id="ARBA00023242"/>
    </source>
</evidence>
<keyword evidence="5" id="KW-0539">Nucleus</keyword>
<dbReference type="PANTHER" id="PTHR31140">
    <property type="entry name" value="B3 DOMAIN-CONTAINING TRANSCRIPTION FACTOR ABI3"/>
    <property type="match status" value="1"/>
</dbReference>
<feature type="compositionally biased region" description="Basic and acidic residues" evidence="6">
    <location>
        <begin position="86"/>
        <end position="98"/>
    </location>
</feature>
<dbReference type="PROSITE" id="PS50863">
    <property type="entry name" value="B3"/>
    <property type="match status" value="1"/>
</dbReference>
<evidence type="ECO:0000256" key="4">
    <source>
        <dbReference type="ARBA" id="ARBA00023163"/>
    </source>
</evidence>
<name>A0A2R6QSK0_ACTCC</name>
<dbReference type="AlphaFoldDB" id="A0A2R6QSK0"/>
<evidence type="ECO:0000256" key="1">
    <source>
        <dbReference type="ARBA" id="ARBA00004123"/>
    </source>
</evidence>
<keyword evidence="4" id="KW-0804">Transcription</keyword>
<dbReference type="InterPro" id="IPR015300">
    <property type="entry name" value="DNA-bd_pseudobarrel_sf"/>
</dbReference>
<dbReference type="PANTHER" id="PTHR31140:SF139">
    <property type="entry name" value="B3 DOMAIN-CONTAINING PROTEIN OS02G0455900-RELATED"/>
    <property type="match status" value="1"/>
</dbReference>
<accession>A0A2R6QSK0</accession>
<dbReference type="EMBL" id="NKQK01000013">
    <property type="protein sequence ID" value="PSS14101.1"/>
    <property type="molecule type" value="Genomic_DNA"/>
</dbReference>
<dbReference type="Gene3D" id="2.40.330.10">
    <property type="entry name" value="DNA-binding pseudobarrel domain"/>
    <property type="match status" value="2"/>
</dbReference>
<reference evidence="8 9" key="1">
    <citation type="submission" date="2017-07" db="EMBL/GenBank/DDBJ databases">
        <title>An improved, manually edited Actinidia chinensis var. chinensis (kiwifruit) genome highlights the challenges associated with draft genomes and gene prediction in plants.</title>
        <authorList>
            <person name="Pilkington S."/>
            <person name="Crowhurst R."/>
            <person name="Hilario E."/>
            <person name="Nardozza S."/>
            <person name="Fraser L."/>
            <person name="Peng Y."/>
            <person name="Gunaseelan K."/>
            <person name="Simpson R."/>
            <person name="Tahir J."/>
            <person name="Deroles S."/>
            <person name="Templeton K."/>
            <person name="Luo Z."/>
            <person name="Davy M."/>
            <person name="Cheng C."/>
            <person name="Mcneilage M."/>
            <person name="Scaglione D."/>
            <person name="Liu Y."/>
            <person name="Zhang Q."/>
            <person name="Datson P."/>
            <person name="De Silva N."/>
            <person name="Gardiner S."/>
            <person name="Bassett H."/>
            <person name="Chagne D."/>
            <person name="Mccallum J."/>
            <person name="Dzierzon H."/>
            <person name="Deng C."/>
            <person name="Wang Y.-Y."/>
            <person name="Barron N."/>
            <person name="Manako K."/>
            <person name="Bowen J."/>
            <person name="Foster T."/>
            <person name="Erridge Z."/>
            <person name="Tiffin H."/>
            <person name="Waite C."/>
            <person name="Davies K."/>
            <person name="Grierson E."/>
            <person name="Laing W."/>
            <person name="Kirk R."/>
            <person name="Chen X."/>
            <person name="Wood M."/>
            <person name="Montefiori M."/>
            <person name="Brummell D."/>
            <person name="Schwinn K."/>
            <person name="Catanach A."/>
            <person name="Fullerton C."/>
            <person name="Li D."/>
            <person name="Meiyalaghan S."/>
            <person name="Nieuwenhuizen N."/>
            <person name="Read N."/>
            <person name="Prakash R."/>
            <person name="Hunter D."/>
            <person name="Zhang H."/>
            <person name="Mckenzie M."/>
            <person name="Knabel M."/>
            <person name="Harris A."/>
            <person name="Allan A."/>
            <person name="Chen A."/>
            <person name="Janssen B."/>
            <person name="Plunkett B."/>
            <person name="Dwamena C."/>
            <person name="Voogd C."/>
            <person name="Leif D."/>
            <person name="Lafferty D."/>
            <person name="Souleyre E."/>
            <person name="Varkonyi-Gasic E."/>
            <person name="Gambi F."/>
            <person name="Hanley J."/>
            <person name="Yao J.-L."/>
            <person name="Cheung J."/>
            <person name="David K."/>
            <person name="Warren B."/>
            <person name="Marsh K."/>
            <person name="Snowden K."/>
            <person name="Lin-Wang K."/>
            <person name="Brian L."/>
            <person name="Martinez-Sanchez M."/>
            <person name="Wang M."/>
            <person name="Ileperuma N."/>
            <person name="Macnee N."/>
            <person name="Campin R."/>
            <person name="Mcatee P."/>
            <person name="Drummond R."/>
            <person name="Espley R."/>
            <person name="Ireland H."/>
            <person name="Wu R."/>
            <person name="Atkinson R."/>
            <person name="Karunairetnam S."/>
            <person name="Bulley S."/>
            <person name="Chunkath S."/>
            <person name="Hanley Z."/>
            <person name="Storey R."/>
            <person name="Thrimawithana A."/>
            <person name="Thomson S."/>
            <person name="David C."/>
            <person name="Testolin R."/>
        </authorList>
    </citation>
    <scope>NUCLEOTIDE SEQUENCE [LARGE SCALE GENOMIC DNA]</scope>
    <source>
        <strain evidence="9">cv. Red5</strain>
        <tissue evidence="8">Young leaf</tissue>
    </source>
</reference>
<feature type="domain" description="TF-B3" evidence="7">
    <location>
        <begin position="267"/>
        <end position="332"/>
    </location>
</feature>
<organism evidence="8 9">
    <name type="scientific">Actinidia chinensis var. chinensis</name>
    <name type="common">Chinese soft-hair kiwi</name>
    <dbReference type="NCBI Taxonomy" id="1590841"/>
    <lineage>
        <taxon>Eukaryota</taxon>
        <taxon>Viridiplantae</taxon>
        <taxon>Streptophyta</taxon>
        <taxon>Embryophyta</taxon>
        <taxon>Tracheophyta</taxon>
        <taxon>Spermatophyta</taxon>
        <taxon>Magnoliopsida</taxon>
        <taxon>eudicotyledons</taxon>
        <taxon>Gunneridae</taxon>
        <taxon>Pentapetalae</taxon>
        <taxon>asterids</taxon>
        <taxon>Ericales</taxon>
        <taxon>Actinidiaceae</taxon>
        <taxon>Actinidia</taxon>
    </lineage>
</organism>
<evidence type="ECO:0000313" key="8">
    <source>
        <dbReference type="EMBL" id="PSS14101.1"/>
    </source>
</evidence>
<comment type="caution">
    <text evidence="8">The sequence shown here is derived from an EMBL/GenBank/DDBJ whole genome shotgun (WGS) entry which is preliminary data.</text>
</comment>
<dbReference type="Proteomes" id="UP000241394">
    <property type="component" value="Chromosome LG13"/>
</dbReference>